<dbReference type="PANTHER" id="PTHR47481">
    <property type="match status" value="1"/>
</dbReference>
<comment type="caution">
    <text evidence="1">The sequence shown here is derived from an EMBL/GenBank/DDBJ whole genome shotgun (WGS) entry which is preliminary data.</text>
</comment>
<dbReference type="OrthoDB" id="1300516at2759"/>
<name>A0A9Q0J4R9_9ROSI</name>
<sequence length="112" mass="12820">MYTQKNIATLQLLKNELAMLTQGGMSISKYFLRVNNLCKEISELDPDQKISEASQRRFLIRGLKKKYTSFVTSIQGWASQTTIEELESLLANQEALAELYSRSCPVLKRKTK</sequence>
<gene>
    <name evidence="1" type="ORF">Tsubulata_049920</name>
</gene>
<evidence type="ECO:0000313" key="2">
    <source>
        <dbReference type="Proteomes" id="UP001141552"/>
    </source>
</evidence>
<dbReference type="EMBL" id="JAKUCV010006268">
    <property type="protein sequence ID" value="KAJ4828077.1"/>
    <property type="molecule type" value="Genomic_DNA"/>
</dbReference>
<dbReference type="Proteomes" id="UP001141552">
    <property type="component" value="Unassembled WGS sequence"/>
</dbReference>
<dbReference type="PANTHER" id="PTHR47481:SF36">
    <property type="entry name" value="CCHC-TYPE DOMAIN-CONTAINING PROTEIN"/>
    <property type="match status" value="1"/>
</dbReference>
<protein>
    <submittedName>
        <fullName evidence="1">Uncharacterized protein</fullName>
    </submittedName>
</protein>
<evidence type="ECO:0000313" key="1">
    <source>
        <dbReference type="EMBL" id="KAJ4828077.1"/>
    </source>
</evidence>
<accession>A0A9Q0J4R9</accession>
<organism evidence="1 2">
    <name type="scientific">Turnera subulata</name>
    <dbReference type="NCBI Taxonomy" id="218843"/>
    <lineage>
        <taxon>Eukaryota</taxon>
        <taxon>Viridiplantae</taxon>
        <taxon>Streptophyta</taxon>
        <taxon>Embryophyta</taxon>
        <taxon>Tracheophyta</taxon>
        <taxon>Spermatophyta</taxon>
        <taxon>Magnoliopsida</taxon>
        <taxon>eudicotyledons</taxon>
        <taxon>Gunneridae</taxon>
        <taxon>Pentapetalae</taxon>
        <taxon>rosids</taxon>
        <taxon>fabids</taxon>
        <taxon>Malpighiales</taxon>
        <taxon>Passifloraceae</taxon>
        <taxon>Turnera</taxon>
    </lineage>
</organism>
<proteinExistence type="predicted"/>
<keyword evidence="2" id="KW-1185">Reference proteome</keyword>
<dbReference type="AlphaFoldDB" id="A0A9Q0J4R9"/>
<reference evidence="1" key="1">
    <citation type="submission" date="2022-02" db="EMBL/GenBank/DDBJ databases">
        <authorList>
            <person name="Henning P.M."/>
            <person name="McCubbin A.G."/>
            <person name="Shore J.S."/>
        </authorList>
    </citation>
    <scope>NUCLEOTIDE SEQUENCE</scope>
    <source>
        <strain evidence="1">F60SS</strain>
        <tissue evidence="1">Leaves</tissue>
    </source>
</reference>
<reference evidence="1" key="2">
    <citation type="journal article" date="2023" name="Plants (Basel)">
        <title>Annotation of the Turnera subulata (Passifloraceae) Draft Genome Reveals the S-Locus Evolved after the Divergence of Turneroideae from Passifloroideae in a Stepwise Manner.</title>
        <authorList>
            <person name="Henning P.M."/>
            <person name="Roalson E.H."/>
            <person name="Mir W."/>
            <person name="McCubbin A.G."/>
            <person name="Shore J.S."/>
        </authorList>
    </citation>
    <scope>NUCLEOTIDE SEQUENCE</scope>
    <source>
        <strain evidence="1">F60SS</strain>
    </source>
</reference>